<reference evidence="2" key="1">
    <citation type="submission" date="2021-05" db="EMBL/GenBank/DDBJ databases">
        <authorList>
            <person name="Alioto T."/>
            <person name="Alioto T."/>
            <person name="Gomez Garrido J."/>
        </authorList>
    </citation>
    <scope>NUCLEOTIDE SEQUENCE</scope>
</reference>
<dbReference type="AlphaFoldDB" id="A0A8D8QAQ0"/>
<sequence length="174" mass="18803">MVLEDSHGNYGISQFREFCGSPGKTSLSTRAATESATPKKPPAKTSSDSVIGLVATSLVDLSSLSPILPSPIFPRPPQAFVRPMRPRADGEQRCGQSNGKGVQDKPAKRVAHQCQRANCRSDVLGFESRLSSEQSSSYLVGQPVCVVLHPQGRWDKIPQASQGSRRDLQDRSSV</sequence>
<protein>
    <submittedName>
        <fullName evidence="2">Uncharacterized protein</fullName>
    </submittedName>
</protein>
<dbReference type="EMBL" id="HBUF01067857">
    <property type="protein sequence ID" value="CAG6628343.1"/>
    <property type="molecule type" value="Transcribed_RNA"/>
</dbReference>
<evidence type="ECO:0000256" key="1">
    <source>
        <dbReference type="SAM" id="MobiDB-lite"/>
    </source>
</evidence>
<feature type="region of interest" description="Disordered" evidence="1">
    <location>
        <begin position="14"/>
        <end position="48"/>
    </location>
</feature>
<proteinExistence type="predicted"/>
<accession>A0A8D8QAQ0</accession>
<feature type="region of interest" description="Disordered" evidence="1">
    <location>
        <begin position="87"/>
        <end position="108"/>
    </location>
</feature>
<name>A0A8D8QAQ0_9HEMI</name>
<evidence type="ECO:0000313" key="2">
    <source>
        <dbReference type="EMBL" id="CAG6628343.1"/>
    </source>
</evidence>
<organism evidence="2">
    <name type="scientific">Cacopsylla melanoneura</name>
    <dbReference type="NCBI Taxonomy" id="428564"/>
    <lineage>
        <taxon>Eukaryota</taxon>
        <taxon>Metazoa</taxon>
        <taxon>Ecdysozoa</taxon>
        <taxon>Arthropoda</taxon>
        <taxon>Hexapoda</taxon>
        <taxon>Insecta</taxon>
        <taxon>Pterygota</taxon>
        <taxon>Neoptera</taxon>
        <taxon>Paraneoptera</taxon>
        <taxon>Hemiptera</taxon>
        <taxon>Sternorrhyncha</taxon>
        <taxon>Psylloidea</taxon>
        <taxon>Psyllidae</taxon>
        <taxon>Psyllinae</taxon>
        <taxon>Cacopsylla</taxon>
    </lineage>
</organism>
<feature type="compositionally biased region" description="Polar residues" evidence="1">
    <location>
        <begin position="23"/>
        <end position="36"/>
    </location>
</feature>